<dbReference type="EMBL" id="HACA01021636">
    <property type="protein sequence ID" value="CDW38997.1"/>
    <property type="molecule type" value="Transcribed_RNA"/>
</dbReference>
<dbReference type="RefSeq" id="XP_071744429.1">
    <property type="nucleotide sequence ID" value="XM_071888328.1"/>
</dbReference>
<dbReference type="RefSeq" id="XP_040568783.1">
    <property type="nucleotide sequence ID" value="XM_040712849.2"/>
</dbReference>
<dbReference type="KEGG" id="lsm:121118281"/>
<protein>
    <submittedName>
        <fullName evidence="1">Uncharacterized protein</fullName>
    </submittedName>
</protein>
<dbReference type="RefSeq" id="XP_040568785.1">
    <property type="nucleotide sequence ID" value="XM_040712851.2"/>
</dbReference>
<sequence length="191" mass="21067">MPTIECEKLSLPKLDEEIKNIAEPKEVSAFFHLYEDFLESPHGEENCNVTQWTGFTVNDQTFSLAAPMDTVNPIHSDPVTQRLILAAQVSNGKVNKDDSAISGEGLKVQMLNGKEINLVKKDGKLMANDMEVNDVISSGNATIFVLEYFLFVSSSDICDGIGRIHKREGVVHTPWGSHPYVEDNSPTGQSD</sequence>
<dbReference type="AlphaFoldDB" id="A0A0K2UM84"/>
<dbReference type="GeneID" id="121118281"/>
<evidence type="ECO:0000313" key="1">
    <source>
        <dbReference type="EMBL" id="CDW38997.1"/>
    </source>
</evidence>
<accession>A0A0K2UM84</accession>
<reference evidence="1" key="1">
    <citation type="submission" date="2014-05" db="EMBL/GenBank/DDBJ databases">
        <authorList>
            <person name="Chronopoulou M."/>
        </authorList>
    </citation>
    <scope>NUCLEOTIDE SEQUENCE</scope>
    <source>
        <tissue evidence="1">Whole organism</tissue>
    </source>
</reference>
<dbReference type="EMBL" id="HACA01021637">
    <property type="protein sequence ID" value="CDW38998.1"/>
    <property type="molecule type" value="Transcribed_RNA"/>
</dbReference>
<proteinExistence type="predicted"/>
<organism evidence="1">
    <name type="scientific">Lepeophtheirus salmonis</name>
    <name type="common">Salmon louse</name>
    <name type="synonym">Caligus salmonis</name>
    <dbReference type="NCBI Taxonomy" id="72036"/>
    <lineage>
        <taxon>Eukaryota</taxon>
        <taxon>Metazoa</taxon>
        <taxon>Ecdysozoa</taxon>
        <taxon>Arthropoda</taxon>
        <taxon>Crustacea</taxon>
        <taxon>Multicrustacea</taxon>
        <taxon>Hexanauplia</taxon>
        <taxon>Copepoda</taxon>
        <taxon>Siphonostomatoida</taxon>
        <taxon>Caligidae</taxon>
        <taxon>Lepeophtheirus</taxon>
    </lineage>
</organism>
<name>A0A0K2UM84_LEPSM</name>